<sequence length="151" mass="18121">MYYNYIKNSFDLYYSMKFEDSSTCSQKFSDELVAFEKKIDNSKLCELKNKWPHRCLDLVFNKNNKALCSSKQEQSNVHTQERSNGFETTNKFNKSVLDTFSAFKTYEESNSNNDCYKYFEHSKTIYDFEKSYSGINYFCRMLVRSLYEIKY</sequence>
<gene>
    <name evidence="1" type="ORF">PCYB_004330</name>
</gene>
<dbReference type="PhylomeDB" id="K6V074"/>
<evidence type="ECO:0000313" key="2">
    <source>
        <dbReference type="Proteomes" id="UP000006319"/>
    </source>
</evidence>
<keyword evidence="2" id="KW-1185">Reference proteome</keyword>
<proteinExistence type="predicted"/>
<dbReference type="AlphaFoldDB" id="K6V074"/>
<organism evidence="1 2">
    <name type="scientific">Plasmodium cynomolgi (strain B)</name>
    <dbReference type="NCBI Taxonomy" id="1120755"/>
    <lineage>
        <taxon>Eukaryota</taxon>
        <taxon>Sar</taxon>
        <taxon>Alveolata</taxon>
        <taxon>Apicomplexa</taxon>
        <taxon>Aconoidasida</taxon>
        <taxon>Haemosporida</taxon>
        <taxon>Plasmodiidae</taxon>
        <taxon>Plasmodium</taxon>
        <taxon>Plasmodium (Plasmodium)</taxon>
    </lineage>
</organism>
<dbReference type="OrthoDB" id="382814at2759"/>
<evidence type="ECO:0000313" key="1">
    <source>
        <dbReference type="EMBL" id="GAB69684.1"/>
    </source>
</evidence>
<reference evidence="1 2" key="1">
    <citation type="journal article" date="2012" name="Nat. Genet.">
        <title>Plasmodium cynomolgi genome sequences provide insight into Plasmodium vivax and the monkey malaria clade.</title>
        <authorList>
            <person name="Tachibana S."/>
            <person name="Sullivan S.A."/>
            <person name="Kawai S."/>
            <person name="Nakamura S."/>
            <person name="Kim H.R."/>
            <person name="Goto N."/>
            <person name="Arisue N."/>
            <person name="Palacpac N.M.Q."/>
            <person name="Honma H."/>
            <person name="Yagi M."/>
            <person name="Tougan T."/>
            <person name="Katakai Y."/>
            <person name="Kaneko O."/>
            <person name="Mita T."/>
            <person name="Kita K."/>
            <person name="Yasutomi Y."/>
            <person name="Sutton P.L."/>
            <person name="Shakhbatyan R."/>
            <person name="Horii T."/>
            <person name="Yasunaga T."/>
            <person name="Barnwell J.W."/>
            <person name="Escalante A.A."/>
            <person name="Carlton J.M."/>
            <person name="Tanabe K."/>
        </authorList>
    </citation>
    <scope>NUCLEOTIDE SEQUENCE [LARGE SCALE GENOMIC DNA]</scope>
    <source>
        <strain evidence="1 2">B</strain>
    </source>
</reference>
<protein>
    <submittedName>
        <fullName evidence="1">CYIR protein</fullName>
    </submittedName>
</protein>
<accession>K6V074</accession>
<name>K6V074_PLACD</name>
<dbReference type="GeneID" id="14696226"/>
<dbReference type="KEGG" id="pcy:PCYB_004330"/>
<dbReference type="EMBL" id="DF157592">
    <property type="protein sequence ID" value="GAB69684.1"/>
    <property type="molecule type" value="Genomic_DNA"/>
</dbReference>
<dbReference type="RefSeq" id="XP_004227902.1">
    <property type="nucleotide sequence ID" value="XM_004227854.1"/>
</dbReference>
<feature type="non-terminal residue" evidence="1">
    <location>
        <position position="151"/>
    </location>
</feature>
<dbReference type="Proteomes" id="UP000006319">
    <property type="component" value="Unassembled WGS sequence"/>
</dbReference>
<dbReference type="VEuPathDB" id="PlasmoDB:PCYB_004330"/>